<dbReference type="Proteomes" id="UP000321580">
    <property type="component" value="Unassembled WGS sequence"/>
</dbReference>
<evidence type="ECO:0000256" key="1">
    <source>
        <dbReference type="SAM" id="Phobius"/>
    </source>
</evidence>
<evidence type="ECO:0000313" key="3">
    <source>
        <dbReference type="Proteomes" id="UP000321580"/>
    </source>
</evidence>
<dbReference type="EMBL" id="VOOR01000064">
    <property type="protein sequence ID" value="TXB61350.1"/>
    <property type="molecule type" value="Genomic_DNA"/>
</dbReference>
<name>A0A5C6RI65_9BACT</name>
<comment type="caution">
    <text evidence="2">The sequence shown here is derived from an EMBL/GenBank/DDBJ whole genome shotgun (WGS) entry which is preliminary data.</text>
</comment>
<accession>A0A5C6RI65</accession>
<organism evidence="2 3">
    <name type="scientific">Phaeodactylibacter luteus</name>
    <dbReference type="NCBI Taxonomy" id="1564516"/>
    <lineage>
        <taxon>Bacteria</taxon>
        <taxon>Pseudomonadati</taxon>
        <taxon>Bacteroidota</taxon>
        <taxon>Saprospiria</taxon>
        <taxon>Saprospirales</taxon>
        <taxon>Haliscomenobacteraceae</taxon>
        <taxon>Phaeodactylibacter</taxon>
    </lineage>
</organism>
<proteinExistence type="predicted"/>
<reference evidence="2 3" key="1">
    <citation type="submission" date="2019-08" db="EMBL/GenBank/DDBJ databases">
        <title>Genome of Phaeodactylibacter luteus.</title>
        <authorList>
            <person name="Bowman J.P."/>
        </authorList>
    </citation>
    <scope>NUCLEOTIDE SEQUENCE [LARGE SCALE GENOMIC DNA]</scope>
    <source>
        <strain evidence="2 3">KCTC 42180</strain>
    </source>
</reference>
<feature type="transmembrane region" description="Helical" evidence="1">
    <location>
        <begin position="45"/>
        <end position="69"/>
    </location>
</feature>
<evidence type="ECO:0000313" key="2">
    <source>
        <dbReference type="EMBL" id="TXB61350.1"/>
    </source>
</evidence>
<keyword evidence="1" id="KW-0472">Membrane</keyword>
<dbReference type="AlphaFoldDB" id="A0A5C6RI65"/>
<sequence>MATMIREVYAALIEAGASEEKASSAAEAISNYDNELSGIKAELKLIKWMLTFNMGLVGTILFLILKYLIK</sequence>
<keyword evidence="1" id="KW-1133">Transmembrane helix</keyword>
<protein>
    <submittedName>
        <fullName evidence="2">Integrase</fullName>
    </submittedName>
</protein>
<keyword evidence="1" id="KW-0812">Transmembrane</keyword>
<gene>
    <name evidence="2" type="ORF">FRY97_19620</name>
</gene>
<keyword evidence="3" id="KW-1185">Reference proteome</keyword>